<dbReference type="AlphaFoldDB" id="A0A1H2TC71"/>
<protein>
    <submittedName>
        <fullName evidence="1">Uncharacterized protein</fullName>
    </submittedName>
</protein>
<dbReference type="EMBL" id="FNON01000001">
    <property type="protein sequence ID" value="SDW41553.1"/>
    <property type="molecule type" value="Genomic_DNA"/>
</dbReference>
<evidence type="ECO:0000313" key="1">
    <source>
        <dbReference type="EMBL" id="SDW41553.1"/>
    </source>
</evidence>
<reference evidence="1 2" key="1">
    <citation type="submission" date="2016-10" db="EMBL/GenBank/DDBJ databases">
        <authorList>
            <person name="de Groot N.N."/>
        </authorList>
    </citation>
    <scope>NUCLEOTIDE SEQUENCE [LARGE SCALE GENOMIC DNA]</scope>
    <source>
        <strain evidence="1 2">CPCC 202699</strain>
    </source>
</reference>
<organism evidence="1 2">
    <name type="scientific">Amycolatopsis xylanica</name>
    <dbReference type="NCBI Taxonomy" id="589385"/>
    <lineage>
        <taxon>Bacteria</taxon>
        <taxon>Bacillati</taxon>
        <taxon>Actinomycetota</taxon>
        <taxon>Actinomycetes</taxon>
        <taxon>Pseudonocardiales</taxon>
        <taxon>Pseudonocardiaceae</taxon>
        <taxon>Amycolatopsis</taxon>
    </lineage>
</organism>
<keyword evidence="2" id="KW-1185">Reference proteome</keyword>
<evidence type="ECO:0000313" key="2">
    <source>
        <dbReference type="Proteomes" id="UP000199515"/>
    </source>
</evidence>
<sequence>MKAVHCGLQIVPDHRSFAEDVGQRGRLLRAVFLRHVQDPVWSTAVSFDVFVQGFHHGTAALLPSAAFHAVFGPRIDRTEPARNYWHVVAADSSESDIYARVDGESFDGLMLSRFTDGDVLDLVAEFARRANAVIMPVGGPILLITPGQHRHLPADLLDAGDVITVANGHDIAAAIRPGRHMCG</sequence>
<dbReference type="RefSeq" id="WP_091286068.1">
    <property type="nucleotide sequence ID" value="NZ_FNON01000001.1"/>
</dbReference>
<dbReference type="OrthoDB" id="3380325at2"/>
<name>A0A1H2TC71_9PSEU</name>
<gene>
    <name evidence="1" type="ORF">SAMN05421504_101520</name>
</gene>
<dbReference type="STRING" id="589385.SAMN05421504_101520"/>
<dbReference type="Proteomes" id="UP000199515">
    <property type="component" value="Unassembled WGS sequence"/>
</dbReference>
<accession>A0A1H2TC71</accession>
<proteinExistence type="predicted"/>